<evidence type="ECO:0000256" key="1">
    <source>
        <dbReference type="ARBA" id="ARBA00005912"/>
    </source>
</evidence>
<dbReference type="AlphaFoldDB" id="A0A1F7GID7"/>
<dbReference type="Pfam" id="PF01765">
    <property type="entry name" value="RRF"/>
    <property type="match status" value="1"/>
</dbReference>
<keyword evidence="2" id="KW-0648">Protein biosynthesis</keyword>
<protein>
    <recommendedName>
        <fullName evidence="3">Ribosome recycling factor domain-containing protein</fullName>
    </recommendedName>
</protein>
<dbReference type="InterPro" id="IPR023584">
    <property type="entry name" value="Ribosome_recyc_fac_dom"/>
</dbReference>
<evidence type="ECO:0000259" key="3">
    <source>
        <dbReference type="Pfam" id="PF01765"/>
    </source>
</evidence>
<dbReference type="Gene3D" id="3.30.1360.40">
    <property type="match status" value="1"/>
</dbReference>
<comment type="similarity">
    <text evidence="1">Belongs to the RRF family.</text>
</comment>
<dbReference type="GO" id="GO:0043023">
    <property type="term" value="F:ribosomal large subunit binding"/>
    <property type="evidence" value="ECO:0007669"/>
    <property type="project" value="TreeGrafter"/>
</dbReference>
<evidence type="ECO:0000313" key="5">
    <source>
        <dbReference type="Proteomes" id="UP000176850"/>
    </source>
</evidence>
<reference evidence="4 5" key="1">
    <citation type="journal article" date="2016" name="Nat. Commun.">
        <title>Thousands of microbial genomes shed light on interconnected biogeochemical processes in an aquifer system.</title>
        <authorList>
            <person name="Anantharaman K."/>
            <person name="Brown C.T."/>
            <person name="Hug L.A."/>
            <person name="Sharon I."/>
            <person name="Castelle C.J."/>
            <person name="Probst A.J."/>
            <person name="Thomas B.C."/>
            <person name="Singh A."/>
            <person name="Wilkins M.J."/>
            <person name="Karaoz U."/>
            <person name="Brodie E.L."/>
            <person name="Williams K.H."/>
            <person name="Hubbard S.S."/>
            <person name="Banfield J.F."/>
        </authorList>
    </citation>
    <scope>NUCLEOTIDE SEQUENCE [LARGE SCALE GENOMIC DNA]</scope>
</reference>
<proteinExistence type="inferred from homology"/>
<evidence type="ECO:0000256" key="2">
    <source>
        <dbReference type="ARBA" id="ARBA00022917"/>
    </source>
</evidence>
<organism evidence="4 5">
    <name type="scientific">Candidatus Roizmanbacteria bacterium RIFCSPHIGHO2_01_FULL_39_24</name>
    <dbReference type="NCBI Taxonomy" id="1802032"/>
    <lineage>
        <taxon>Bacteria</taxon>
        <taxon>Candidatus Roizmaniibacteriota</taxon>
    </lineage>
</organism>
<accession>A0A1F7GID7</accession>
<dbReference type="PANTHER" id="PTHR20982">
    <property type="entry name" value="RIBOSOME RECYCLING FACTOR"/>
    <property type="match status" value="1"/>
</dbReference>
<dbReference type="Gene3D" id="1.10.132.20">
    <property type="entry name" value="Ribosome-recycling factor"/>
    <property type="match status" value="1"/>
</dbReference>
<dbReference type="PANTHER" id="PTHR20982:SF3">
    <property type="entry name" value="MITOCHONDRIAL RIBOSOME RECYCLING FACTOR PSEUDO 1"/>
    <property type="match status" value="1"/>
</dbReference>
<dbReference type="Proteomes" id="UP000176850">
    <property type="component" value="Unassembled WGS sequence"/>
</dbReference>
<name>A0A1F7GID7_9BACT</name>
<dbReference type="InterPro" id="IPR036191">
    <property type="entry name" value="RRF_sf"/>
</dbReference>
<sequence length="188" mass="21442">MIDQNVYKQLREKAEKAIEYVRDELMTIRTGKASPSFVESLLVLTYGGTTKLKVQELATVSVAGPNALTINPFDASTVQDIEKAILASPLGLTPRVENKNIHITIPALSEDQRRQYQKVVAVKVEEGKVRIRGSRDETRRHIKQLFEDKAVTEDEKFTGEKQIDKIALEYTNRLEEIKEKKDRELMEV</sequence>
<evidence type="ECO:0000313" key="4">
    <source>
        <dbReference type="EMBL" id="OGK18750.1"/>
    </source>
</evidence>
<dbReference type="SUPFAM" id="SSF55194">
    <property type="entry name" value="Ribosome recycling factor, RRF"/>
    <property type="match status" value="1"/>
</dbReference>
<comment type="caution">
    <text evidence="4">The sequence shown here is derived from an EMBL/GenBank/DDBJ whole genome shotgun (WGS) entry which is preliminary data.</text>
</comment>
<dbReference type="EMBL" id="MFZH01000027">
    <property type="protein sequence ID" value="OGK18750.1"/>
    <property type="molecule type" value="Genomic_DNA"/>
</dbReference>
<dbReference type="GO" id="GO:0006412">
    <property type="term" value="P:translation"/>
    <property type="evidence" value="ECO:0007669"/>
    <property type="project" value="UniProtKB-KW"/>
</dbReference>
<dbReference type="InterPro" id="IPR002661">
    <property type="entry name" value="Ribosome_recyc_fac"/>
</dbReference>
<gene>
    <name evidence="4" type="ORF">A2799_01980</name>
</gene>
<dbReference type="FunFam" id="3.30.1360.40:FF:000001">
    <property type="entry name" value="Ribosome-recycling factor"/>
    <property type="match status" value="1"/>
</dbReference>
<feature type="domain" description="Ribosome recycling factor" evidence="3">
    <location>
        <begin position="22"/>
        <end position="186"/>
    </location>
</feature>